<comment type="caution">
    <text evidence="1">The sequence shown here is derived from an EMBL/GenBank/DDBJ whole genome shotgun (WGS) entry which is preliminary data.</text>
</comment>
<reference evidence="1" key="1">
    <citation type="submission" date="2023-06" db="EMBL/GenBank/DDBJ databases">
        <title>Conoideocrella luteorostrata (Hypocreales: Clavicipitaceae), a potential biocontrol fungus for elongate hemlock scale in United States Christmas tree production areas.</title>
        <authorList>
            <person name="Barrett H."/>
            <person name="Lovett B."/>
            <person name="Macias A.M."/>
            <person name="Stajich J.E."/>
            <person name="Kasson M.T."/>
        </authorList>
    </citation>
    <scope>NUCLEOTIDE SEQUENCE</scope>
    <source>
        <strain evidence="1">ARSEF 14590</strain>
    </source>
</reference>
<evidence type="ECO:0000313" key="1">
    <source>
        <dbReference type="EMBL" id="KAK2593511.1"/>
    </source>
</evidence>
<proteinExistence type="predicted"/>
<keyword evidence="2" id="KW-1185">Reference proteome</keyword>
<gene>
    <name evidence="1" type="ORF">QQS21_008777</name>
</gene>
<name>A0AAJ0CML7_9HYPO</name>
<dbReference type="AlphaFoldDB" id="A0AAJ0CML7"/>
<sequence length="241" mass="27104">MSFKVELDKVGQLYQRLTSTSCPELTSAQVSALKKITDVVAEGHIEWEKHGVATRRRRRRARTLILNINQRLGVEVLLLCSIAFSMTKLSRIKDDADFISKLQGWKERTGIAESICNLAKQQFAPHNAMLSQPATSELIMGHGKTTKQPNLEVRTEPTAPGHRVIPNYHGIQHLAPAAQTHTDGKELAVGLNKRYAANAQTSAAHETIRNCEIPEFLYIAWLSNPAQFRYMQTSTDWKRSM</sequence>
<evidence type="ECO:0000313" key="2">
    <source>
        <dbReference type="Proteomes" id="UP001251528"/>
    </source>
</evidence>
<protein>
    <submittedName>
        <fullName evidence="1">Uncharacterized protein</fullName>
    </submittedName>
</protein>
<accession>A0AAJ0CML7</accession>
<dbReference type="Proteomes" id="UP001251528">
    <property type="component" value="Unassembled WGS sequence"/>
</dbReference>
<dbReference type="EMBL" id="JASWJB010000208">
    <property type="protein sequence ID" value="KAK2593511.1"/>
    <property type="molecule type" value="Genomic_DNA"/>
</dbReference>
<organism evidence="1 2">
    <name type="scientific">Conoideocrella luteorostrata</name>
    <dbReference type="NCBI Taxonomy" id="1105319"/>
    <lineage>
        <taxon>Eukaryota</taxon>
        <taxon>Fungi</taxon>
        <taxon>Dikarya</taxon>
        <taxon>Ascomycota</taxon>
        <taxon>Pezizomycotina</taxon>
        <taxon>Sordariomycetes</taxon>
        <taxon>Hypocreomycetidae</taxon>
        <taxon>Hypocreales</taxon>
        <taxon>Clavicipitaceae</taxon>
        <taxon>Conoideocrella</taxon>
    </lineage>
</organism>